<keyword evidence="4" id="KW-1185">Reference proteome</keyword>
<comment type="caution">
    <text evidence="3">The sequence shown here is derived from an EMBL/GenBank/DDBJ whole genome shotgun (WGS) entry which is preliminary data.</text>
</comment>
<organism evidence="3 4">
    <name type="scientific">Abeliophyllum distichum</name>
    <dbReference type="NCBI Taxonomy" id="126358"/>
    <lineage>
        <taxon>Eukaryota</taxon>
        <taxon>Viridiplantae</taxon>
        <taxon>Streptophyta</taxon>
        <taxon>Embryophyta</taxon>
        <taxon>Tracheophyta</taxon>
        <taxon>Spermatophyta</taxon>
        <taxon>Magnoliopsida</taxon>
        <taxon>eudicotyledons</taxon>
        <taxon>Gunneridae</taxon>
        <taxon>Pentapetalae</taxon>
        <taxon>asterids</taxon>
        <taxon>lamiids</taxon>
        <taxon>Lamiales</taxon>
        <taxon>Oleaceae</taxon>
        <taxon>Forsythieae</taxon>
        <taxon>Abeliophyllum</taxon>
    </lineage>
</organism>
<dbReference type="EMBL" id="JBFOLK010000007">
    <property type="protein sequence ID" value="KAL2499128.1"/>
    <property type="molecule type" value="Genomic_DNA"/>
</dbReference>
<feature type="compositionally biased region" description="Basic and acidic residues" evidence="2">
    <location>
        <begin position="66"/>
        <end position="75"/>
    </location>
</feature>
<evidence type="ECO:0000256" key="2">
    <source>
        <dbReference type="SAM" id="MobiDB-lite"/>
    </source>
</evidence>
<evidence type="ECO:0000313" key="4">
    <source>
        <dbReference type="Proteomes" id="UP001604336"/>
    </source>
</evidence>
<dbReference type="AlphaFoldDB" id="A0ABD1SEG2"/>
<protein>
    <submittedName>
        <fullName evidence="3">Uncharacterized protein</fullName>
    </submittedName>
</protein>
<name>A0ABD1SEG2_9LAMI</name>
<sequence>MLVMKIGKVGGYGNTGAVVLLGVATLDAAAIESTIIVRRKGQKSGKNHHRHQEVDQSLPTELPETLNKENDRDNASKPNTLLSKQINKCWNANAACKQKYAAEGGENIDKEIEDIEEQLHVQECEVADEVDDEISQQAV</sequence>
<feature type="region of interest" description="Disordered" evidence="2">
    <location>
        <begin position="40"/>
        <end position="80"/>
    </location>
</feature>
<accession>A0ABD1SEG2</accession>
<reference evidence="4" key="1">
    <citation type="submission" date="2024-07" db="EMBL/GenBank/DDBJ databases">
        <title>Two chromosome-level genome assemblies of Korean endemic species Abeliophyllum distichum and Forsythia ovata (Oleaceae).</title>
        <authorList>
            <person name="Jang H."/>
        </authorList>
    </citation>
    <scope>NUCLEOTIDE SEQUENCE [LARGE SCALE GENOMIC DNA]</scope>
</reference>
<proteinExistence type="predicted"/>
<feature type="compositionally biased region" description="Basic residues" evidence="2">
    <location>
        <begin position="40"/>
        <end position="51"/>
    </location>
</feature>
<evidence type="ECO:0000256" key="1">
    <source>
        <dbReference type="SAM" id="Coils"/>
    </source>
</evidence>
<evidence type="ECO:0000313" key="3">
    <source>
        <dbReference type="EMBL" id="KAL2499128.1"/>
    </source>
</evidence>
<gene>
    <name evidence="3" type="ORF">Adt_24678</name>
</gene>
<dbReference type="Proteomes" id="UP001604336">
    <property type="component" value="Unassembled WGS sequence"/>
</dbReference>
<keyword evidence="1" id="KW-0175">Coiled coil</keyword>
<feature type="coiled-coil region" evidence="1">
    <location>
        <begin position="105"/>
        <end position="132"/>
    </location>
</feature>